<dbReference type="GO" id="GO:0035438">
    <property type="term" value="F:cyclic-di-GMP binding"/>
    <property type="evidence" value="ECO:0007669"/>
    <property type="project" value="InterPro"/>
</dbReference>
<comment type="cofactor">
    <cofactor evidence="16">
        <name>Mg(2+)</name>
        <dbReference type="ChEBI" id="CHEBI:18420"/>
    </cofactor>
</comment>
<evidence type="ECO:0000256" key="1">
    <source>
        <dbReference type="ARBA" id="ARBA00004429"/>
    </source>
</evidence>
<evidence type="ECO:0000259" key="18">
    <source>
        <dbReference type="Pfam" id="PF07238"/>
    </source>
</evidence>
<dbReference type="UniPathway" id="UPA00694"/>
<evidence type="ECO:0000256" key="12">
    <source>
        <dbReference type="ARBA" id="ARBA00022916"/>
    </source>
</evidence>
<dbReference type="Pfam" id="PF00535">
    <property type="entry name" value="Glycos_transf_2"/>
    <property type="match status" value="1"/>
</dbReference>
<dbReference type="SUPFAM" id="SSF53448">
    <property type="entry name" value="Nucleotide-diphospho-sugar transferases"/>
    <property type="match status" value="1"/>
</dbReference>
<dbReference type="PRINTS" id="PR01439">
    <property type="entry name" value="CELLSNTHASEA"/>
</dbReference>
<feature type="transmembrane region" description="Helical" evidence="16">
    <location>
        <begin position="663"/>
        <end position="687"/>
    </location>
</feature>
<evidence type="ECO:0000256" key="9">
    <source>
        <dbReference type="ARBA" id="ARBA00022676"/>
    </source>
</evidence>
<organism evidence="19 20">
    <name type="scientific">Aliidiomarina taiwanensis</name>
    <dbReference type="NCBI Taxonomy" id="946228"/>
    <lineage>
        <taxon>Bacteria</taxon>
        <taxon>Pseudomonadati</taxon>
        <taxon>Pseudomonadota</taxon>
        <taxon>Gammaproteobacteria</taxon>
        <taxon>Alteromonadales</taxon>
        <taxon>Idiomarinaceae</taxon>
        <taxon>Aliidiomarina</taxon>
    </lineage>
</organism>
<feature type="transmembrane region" description="Helical" evidence="16">
    <location>
        <begin position="551"/>
        <end position="573"/>
    </location>
</feature>
<dbReference type="InterPro" id="IPR050321">
    <property type="entry name" value="Glycosyltr_2/OpgH_subfam"/>
</dbReference>
<reference evidence="19 20" key="1">
    <citation type="journal article" date="2011" name="Front. Microbiol.">
        <title>Genomic signatures of strain selection and enhancement in Bacillus atrophaeus var. globigii, a historical biowarfare simulant.</title>
        <authorList>
            <person name="Gibbons H.S."/>
            <person name="Broomall S.M."/>
            <person name="McNew L.A."/>
            <person name="Daligault H."/>
            <person name="Chapman C."/>
            <person name="Bruce D."/>
            <person name="Karavis M."/>
            <person name="Krepps M."/>
            <person name="McGregor P.A."/>
            <person name="Hong C."/>
            <person name="Park K.H."/>
            <person name="Akmal A."/>
            <person name="Feldman A."/>
            <person name="Lin J.S."/>
            <person name="Chang W.E."/>
            <person name="Higgs B.W."/>
            <person name="Demirev P."/>
            <person name="Lindquist J."/>
            <person name="Liem A."/>
            <person name="Fochler E."/>
            <person name="Read T.D."/>
            <person name="Tapia R."/>
            <person name="Johnson S."/>
            <person name="Bishop-Lilly K.A."/>
            <person name="Detter C."/>
            <person name="Han C."/>
            <person name="Sozhamannan S."/>
            <person name="Rosenzweig C.N."/>
            <person name="Skowronski E.W."/>
        </authorList>
    </citation>
    <scope>NUCLEOTIDE SEQUENCE [LARGE SCALE GENOMIC DNA]</scope>
    <source>
        <strain evidence="19 20">AIT1</strain>
    </source>
</reference>
<proteinExistence type="inferred from homology"/>
<dbReference type="CDD" id="cd06421">
    <property type="entry name" value="CESA_CelA_like"/>
    <property type="match status" value="1"/>
</dbReference>
<dbReference type="InterPro" id="IPR009875">
    <property type="entry name" value="PilZ_domain"/>
</dbReference>
<evidence type="ECO:0000256" key="16">
    <source>
        <dbReference type="RuleBase" id="RU365020"/>
    </source>
</evidence>
<keyword evidence="6 16" id="KW-1003">Cell membrane</keyword>
<feature type="domain" description="Glycosyltransferase 2-like" evidence="17">
    <location>
        <begin position="275"/>
        <end position="444"/>
    </location>
</feature>
<comment type="catalytic activity">
    <reaction evidence="15 16">
        <text>[(1-&gt;4)-beta-D-glucosyl](n) + UDP-alpha-D-glucose = [(1-&gt;4)-beta-D-glucosyl](n+1) + UDP + H(+)</text>
        <dbReference type="Rhea" id="RHEA:19929"/>
        <dbReference type="Rhea" id="RHEA-COMP:10033"/>
        <dbReference type="Rhea" id="RHEA-COMP:10034"/>
        <dbReference type="ChEBI" id="CHEBI:15378"/>
        <dbReference type="ChEBI" id="CHEBI:18246"/>
        <dbReference type="ChEBI" id="CHEBI:58223"/>
        <dbReference type="ChEBI" id="CHEBI:58885"/>
        <dbReference type="EC" id="2.4.1.12"/>
    </reaction>
</comment>
<feature type="transmembrane region" description="Helical" evidence="16">
    <location>
        <begin position="171"/>
        <end position="188"/>
    </location>
</feature>
<sequence length="861" mass="98007">MLIKNQWRQVRQQMSPWQAWVHLFSLYLEVLLFNVRPAESADKAAARVSQLRYWFPHVNFARLGPINLIRFFVQLCWLVFIKSGVKSLLPEPEHDAKRVVLHEQIKDAEKRSKRSKKQRIWRFLTSKAEDSVRVFGNVEGYRWLNHSVTRVLFTMIAFVVALFAVQLPTSGTSQLVILLAFWAVALWVRDLKNRGAALLMMVLSTLVSSRYMYWRITETINWDVLSDTILSLTLLTAELYAWSILILGYVQTAWPLGRKVVPLPKDTAQWPTVDVYIPSYNEPLQVVKPTVLAALALDWPKDKLNVYLLDDGDREEFAKFAKQVGANYFARQDNSHAKAGNLNNALKHTQGDYIAIFDCDHVPARSFLQLTMGWFLQSNDLALVQTPHHFFSPDPFEKNLNMFRKNPNEGELFYGLIQDGNDLWNASFFCGSCAVIKRGPLEEVGGIATETVTEDAHTALKMHRLKYKSAYLNIPQAAGLATESLSAHIGQRIRWARGMAQIFRLDNPLRGKGLSWGQRLCYSNGMLYFLNGLPRLIYMMAPLAFLLLHTYIVYAPAIMIALFAVPHLVHAYITNSRVQGRYRNSFWAEMYETVLAWYILRPTLVALFAPSRGKFNVTEKGGMNAEDYFDWEVSRPYLFLVGMCIAGFLAGIWRLFAGPTDEILTVVLNIVWISYNLIILGGAVAVAEETKQVRASHRVDVKRPISVVLEDDRVFAAYLVDYSDLGAGIQLPSECPLAEGDTCQILMLDGISQNAFEVSVMSRRGDHIGVLYQVQDQETQQSLLRATFSRADAWIGWRDYNDNEKPFTSFKEVIAIGFKGYKRMALQVSPKIQPVLQVLARMGKAIRSLLPHTPGKEVHYD</sequence>
<feature type="transmembrane region" description="Helical" evidence="16">
    <location>
        <begin position="526"/>
        <end position="545"/>
    </location>
</feature>
<dbReference type="NCBIfam" id="TIGR03030">
    <property type="entry name" value="CelA"/>
    <property type="match status" value="1"/>
</dbReference>
<evidence type="ECO:0000256" key="13">
    <source>
        <dbReference type="ARBA" id="ARBA00022989"/>
    </source>
</evidence>
<dbReference type="NCBIfam" id="NF008558">
    <property type="entry name" value="PRK11498.1"/>
    <property type="match status" value="1"/>
</dbReference>
<keyword evidence="12 16" id="KW-0135">Cellulose biosynthesis</keyword>
<dbReference type="GO" id="GO:0016760">
    <property type="term" value="F:cellulose synthase (UDP-forming) activity"/>
    <property type="evidence" value="ECO:0007669"/>
    <property type="project" value="UniProtKB-EC"/>
</dbReference>
<dbReference type="RefSeq" id="WP_126756680.1">
    <property type="nucleotide sequence ID" value="NZ_PIPQ01000001.1"/>
</dbReference>
<comment type="function">
    <text evidence="16">Catalytic subunit of cellulose synthase. It polymerizes uridine 5'-diphosphate glucose to cellulose.</text>
</comment>
<comment type="pathway">
    <text evidence="2 16">Glycan metabolism; bacterial cellulose biosynthesis.</text>
</comment>
<evidence type="ECO:0000259" key="17">
    <source>
        <dbReference type="Pfam" id="PF00535"/>
    </source>
</evidence>
<feature type="transmembrane region" description="Helical" evidence="16">
    <location>
        <begin position="195"/>
        <end position="214"/>
    </location>
</feature>
<dbReference type="Proteomes" id="UP000286976">
    <property type="component" value="Unassembled WGS sequence"/>
</dbReference>
<comment type="similarity">
    <text evidence="3">Belongs to the glycosyltransferase 2 family.</text>
</comment>
<dbReference type="GO" id="GO:0006011">
    <property type="term" value="P:UDP-alpha-D-glucose metabolic process"/>
    <property type="evidence" value="ECO:0007669"/>
    <property type="project" value="InterPro"/>
</dbReference>
<evidence type="ECO:0000256" key="11">
    <source>
        <dbReference type="ARBA" id="ARBA00022692"/>
    </source>
</evidence>
<keyword evidence="11 16" id="KW-0812">Transmembrane</keyword>
<comment type="caution">
    <text evidence="19">The sequence shown here is derived from an EMBL/GenBank/DDBJ whole genome shotgun (WGS) entry which is preliminary data.</text>
</comment>
<evidence type="ECO:0000256" key="5">
    <source>
        <dbReference type="ARBA" id="ARBA00018714"/>
    </source>
</evidence>
<protein>
    <recommendedName>
        <fullName evidence="5 16">Cellulose synthase catalytic subunit [UDP-forming]</fullName>
        <ecNumber evidence="4 16">2.4.1.12</ecNumber>
    </recommendedName>
</protein>
<dbReference type="GO" id="GO:0030244">
    <property type="term" value="P:cellulose biosynthetic process"/>
    <property type="evidence" value="ECO:0007669"/>
    <property type="project" value="UniProtKB-KW"/>
</dbReference>
<dbReference type="Pfam" id="PF07238">
    <property type="entry name" value="PilZ"/>
    <property type="match status" value="1"/>
</dbReference>
<dbReference type="FunFam" id="3.90.550.10:FF:000061">
    <property type="entry name" value="Cellulose synthase catalytic subunit [UDP-forming]"/>
    <property type="match status" value="1"/>
</dbReference>
<feature type="transmembrane region" description="Helical" evidence="16">
    <location>
        <begin position="637"/>
        <end position="657"/>
    </location>
</feature>
<gene>
    <name evidence="19" type="primary">bcsA</name>
    <name evidence="19" type="ORF">CWE15_03660</name>
</gene>
<dbReference type="PANTHER" id="PTHR43867:SF2">
    <property type="entry name" value="CELLULOSE SYNTHASE CATALYTIC SUBUNIT A [UDP-FORMING]"/>
    <property type="match status" value="1"/>
</dbReference>
<dbReference type="Gene3D" id="3.90.550.10">
    <property type="entry name" value="Spore Coat Polysaccharide Biosynthesis Protein SpsA, Chain A"/>
    <property type="match status" value="1"/>
</dbReference>
<keyword evidence="14 16" id="KW-0472">Membrane</keyword>
<evidence type="ECO:0000256" key="4">
    <source>
        <dbReference type="ARBA" id="ARBA00012539"/>
    </source>
</evidence>
<keyword evidence="9 16" id="KW-0328">Glycosyltransferase</keyword>
<keyword evidence="7 16" id="KW-0997">Cell inner membrane</keyword>
<feature type="transmembrane region" description="Helical" evidence="16">
    <location>
        <begin position="147"/>
        <end position="165"/>
    </location>
</feature>
<dbReference type="InterPro" id="IPR001173">
    <property type="entry name" value="Glyco_trans_2-like"/>
</dbReference>
<dbReference type="GO" id="GO:0005886">
    <property type="term" value="C:plasma membrane"/>
    <property type="evidence" value="ECO:0007669"/>
    <property type="project" value="UniProtKB-SubCell"/>
</dbReference>
<keyword evidence="10 16" id="KW-0808">Transferase</keyword>
<evidence type="ECO:0000256" key="10">
    <source>
        <dbReference type="ARBA" id="ARBA00022679"/>
    </source>
</evidence>
<evidence type="ECO:0000256" key="2">
    <source>
        <dbReference type="ARBA" id="ARBA00005186"/>
    </source>
</evidence>
<feature type="domain" description="PilZ" evidence="18">
    <location>
        <begin position="692"/>
        <end position="788"/>
    </location>
</feature>
<evidence type="ECO:0000256" key="15">
    <source>
        <dbReference type="ARBA" id="ARBA00048682"/>
    </source>
</evidence>
<dbReference type="OrthoDB" id="9806824at2"/>
<dbReference type="EMBL" id="PIPQ01000001">
    <property type="protein sequence ID" value="RUO44277.1"/>
    <property type="molecule type" value="Genomic_DNA"/>
</dbReference>
<keyword evidence="20" id="KW-1185">Reference proteome</keyword>
<evidence type="ECO:0000256" key="8">
    <source>
        <dbReference type="ARBA" id="ARBA00022636"/>
    </source>
</evidence>
<dbReference type="InterPro" id="IPR003919">
    <property type="entry name" value="Cell_synth_A"/>
</dbReference>
<keyword evidence="8 16" id="KW-0973">c-di-GMP</keyword>
<evidence type="ECO:0000313" key="19">
    <source>
        <dbReference type="EMBL" id="RUO44277.1"/>
    </source>
</evidence>
<dbReference type="EC" id="2.4.1.12" evidence="4 16"/>
<evidence type="ECO:0000256" key="6">
    <source>
        <dbReference type="ARBA" id="ARBA00022475"/>
    </source>
</evidence>
<accession>A0A432XA65</accession>
<evidence type="ECO:0000256" key="14">
    <source>
        <dbReference type="ARBA" id="ARBA00023136"/>
    </source>
</evidence>
<evidence type="ECO:0000313" key="20">
    <source>
        <dbReference type="Proteomes" id="UP000286976"/>
    </source>
</evidence>
<keyword evidence="13 16" id="KW-1133">Transmembrane helix</keyword>
<dbReference type="InterPro" id="IPR029044">
    <property type="entry name" value="Nucleotide-diphossugar_trans"/>
</dbReference>
<feature type="transmembrane region" description="Helical" evidence="16">
    <location>
        <begin position="229"/>
        <end position="250"/>
    </location>
</feature>
<name>A0A432XA65_9GAMM</name>
<dbReference type="AlphaFoldDB" id="A0A432XA65"/>
<evidence type="ECO:0000256" key="3">
    <source>
        <dbReference type="ARBA" id="ARBA00006739"/>
    </source>
</evidence>
<evidence type="ECO:0000256" key="7">
    <source>
        <dbReference type="ARBA" id="ARBA00022519"/>
    </source>
</evidence>
<dbReference type="Gene3D" id="2.40.10.220">
    <property type="entry name" value="predicted glycosyltransferase like domains"/>
    <property type="match status" value="1"/>
</dbReference>
<comment type="subcellular location">
    <subcellularLocation>
        <location evidence="1">Cell inner membrane</location>
        <topology evidence="1">Multi-pass membrane protein</topology>
    </subcellularLocation>
</comment>
<dbReference type="PANTHER" id="PTHR43867">
    <property type="entry name" value="CELLULOSE SYNTHASE CATALYTIC SUBUNIT A [UDP-FORMING]"/>
    <property type="match status" value="1"/>
</dbReference>